<evidence type="ECO:0000313" key="2">
    <source>
        <dbReference type="Proteomes" id="UP000467841"/>
    </source>
</evidence>
<evidence type="ECO:0000313" key="1">
    <source>
        <dbReference type="EMBL" id="CAA7015654.1"/>
    </source>
</evidence>
<organism evidence="1 2">
    <name type="scientific">Microthlaspi erraticum</name>
    <dbReference type="NCBI Taxonomy" id="1685480"/>
    <lineage>
        <taxon>Eukaryota</taxon>
        <taxon>Viridiplantae</taxon>
        <taxon>Streptophyta</taxon>
        <taxon>Embryophyta</taxon>
        <taxon>Tracheophyta</taxon>
        <taxon>Spermatophyta</taxon>
        <taxon>Magnoliopsida</taxon>
        <taxon>eudicotyledons</taxon>
        <taxon>Gunneridae</taxon>
        <taxon>Pentapetalae</taxon>
        <taxon>rosids</taxon>
        <taxon>malvids</taxon>
        <taxon>Brassicales</taxon>
        <taxon>Brassicaceae</taxon>
        <taxon>Coluteocarpeae</taxon>
        <taxon>Microthlaspi</taxon>
    </lineage>
</organism>
<comment type="caution">
    <text evidence="1">The sequence shown here is derived from an EMBL/GenBank/DDBJ whole genome shotgun (WGS) entry which is preliminary data.</text>
</comment>
<accession>A0A6D2HM49</accession>
<keyword evidence="2" id="KW-1185">Reference proteome</keyword>
<dbReference type="AlphaFoldDB" id="A0A6D2HM49"/>
<dbReference type="EMBL" id="CACVBM020000188">
    <property type="protein sequence ID" value="CAA7015654.1"/>
    <property type="molecule type" value="Genomic_DNA"/>
</dbReference>
<protein>
    <submittedName>
        <fullName evidence="1">Uncharacterized protein</fullName>
    </submittedName>
</protein>
<gene>
    <name evidence="1" type="ORF">MERR_LOCUS2889</name>
</gene>
<proteinExistence type="predicted"/>
<name>A0A6D2HM49_9BRAS</name>
<sequence length="130" mass="14434">MLEESETSGRRNIHNDFLLDIGSDFGSSSDIAKNIVQFSPTPENNLVPVQIAREDFDSGSSCKDDESVQTDLRISEESVALLYKISQSLTRIVKISPSSSLSIVGLLKLLFAVLQRKRRRDCFEGIPSTK</sequence>
<dbReference type="Proteomes" id="UP000467841">
    <property type="component" value="Unassembled WGS sequence"/>
</dbReference>
<reference evidence="1" key="1">
    <citation type="submission" date="2020-01" db="EMBL/GenBank/DDBJ databases">
        <authorList>
            <person name="Mishra B."/>
        </authorList>
    </citation>
    <scope>NUCLEOTIDE SEQUENCE [LARGE SCALE GENOMIC DNA]</scope>
</reference>